<dbReference type="Proteomes" id="UP000295325">
    <property type="component" value="Unassembled WGS sequence"/>
</dbReference>
<keyword evidence="2" id="KW-0167">Capsid protein</keyword>
<dbReference type="EMBL" id="SOAZ01000006">
    <property type="protein sequence ID" value="TDT61519.1"/>
    <property type="molecule type" value="Genomic_DNA"/>
</dbReference>
<dbReference type="SUPFAM" id="SSF56112">
    <property type="entry name" value="Protein kinase-like (PK-like)"/>
    <property type="match status" value="1"/>
</dbReference>
<feature type="domain" description="Aminoglycoside phosphotransferase" evidence="1">
    <location>
        <begin position="39"/>
        <end position="257"/>
    </location>
</feature>
<reference evidence="2 3" key="1">
    <citation type="submission" date="2019-03" db="EMBL/GenBank/DDBJ databases">
        <title>Genomic Encyclopedia of Type Strains, Phase IV (KMG-IV): sequencing the most valuable type-strain genomes for metagenomic binning, comparative biology and taxonomic classification.</title>
        <authorList>
            <person name="Goeker M."/>
        </authorList>
    </citation>
    <scope>NUCLEOTIDE SEQUENCE [LARGE SCALE GENOMIC DNA]</scope>
    <source>
        <strain evidence="2 3">DSM 24455</strain>
    </source>
</reference>
<dbReference type="InterPro" id="IPR014255">
    <property type="entry name" value="Spore_coat_CotS"/>
</dbReference>
<organism evidence="2 3">
    <name type="scientific">Fonticella tunisiensis</name>
    <dbReference type="NCBI Taxonomy" id="1096341"/>
    <lineage>
        <taxon>Bacteria</taxon>
        <taxon>Bacillati</taxon>
        <taxon>Bacillota</taxon>
        <taxon>Clostridia</taxon>
        <taxon>Eubacteriales</taxon>
        <taxon>Clostridiaceae</taxon>
        <taxon>Fonticella</taxon>
    </lineage>
</organism>
<name>A0A4R7KU68_9CLOT</name>
<evidence type="ECO:0000313" key="2">
    <source>
        <dbReference type="EMBL" id="TDT61519.1"/>
    </source>
</evidence>
<gene>
    <name evidence="2" type="ORF">EDD71_1061</name>
</gene>
<keyword evidence="2" id="KW-0946">Virion</keyword>
<protein>
    <submittedName>
        <fullName evidence="2">CotS family spore coat protein</fullName>
    </submittedName>
</protein>
<dbReference type="Gene3D" id="3.90.1200.10">
    <property type="match status" value="1"/>
</dbReference>
<dbReference type="InterPro" id="IPR047175">
    <property type="entry name" value="CotS-like"/>
</dbReference>
<dbReference type="Gene3D" id="3.30.200.20">
    <property type="entry name" value="Phosphorylase Kinase, domain 1"/>
    <property type="match status" value="1"/>
</dbReference>
<dbReference type="InterPro" id="IPR011009">
    <property type="entry name" value="Kinase-like_dom_sf"/>
</dbReference>
<dbReference type="PANTHER" id="PTHR39179">
    <property type="entry name" value="SPORE COAT PROTEIN I"/>
    <property type="match status" value="1"/>
</dbReference>
<dbReference type="AlphaFoldDB" id="A0A4R7KU68"/>
<dbReference type="OrthoDB" id="9771902at2"/>
<sequence>MDRIVSISDLINPKERRRILEVLSHYSIIPEKVEKIRSVYKVKCGNRYYCLKKTKNGDKKAKKGMYLVEYLKSNGFYNVAEYIKTEEGREYFKTQKNTYYLMEWIDGRECDVENFEELKTAVKMLAEFHIKSKGFSPEGVRVESNIKNWPVMLQTCKKDLDLFKHLIERKKVQTSFDIDYYSYIEKFKSSMDTAIDLLKKSNYMIVSSRAKNEKCICHDSFYYQNILFDPNNNVYLIDLDSTIYDIHVYDLAKFIRRILYKKIYCWNFEIARKLIDVYCSVNPLSIEDYEILLAFIIFPHKYWKLGRKRYIKKKKWSEDKYLKKLRKLVRYIDRQQHFINCFIDYYKINM</sequence>
<evidence type="ECO:0000259" key="1">
    <source>
        <dbReference type="Pfam" id="PF01636"/>
    </source>
</evidence>
<evidence type="ECO:0000313" key="3">
    <source>
        <dbReference type="Proteomes" id="UP000295325"/>
    </source>
</evidence>
<keyword evidence="3" id="KW-1185">Reference proteome</keyword>
<proteinExistence type="predicted"/>
<dbReference type="NCBIfam" id="TIGR02906">
    <property type="entry name" value="spore_CotS"/>
    <property type="match status" value="1"/>
</dbReference>
<comment type="caution">
    <text evidence="2">The sequence shown here is derived from an EMBL/GenBank/DDBJ whole genome shotgun (WGS) entry which is preliminary data.</text>
</comment>
<accession>A0A4R7KU68</accession>
<dbReference type="Pfam" id="PF01636">
    <property type="entry name" value="APH"/>
    <property type="match status" value="1"/>
</dbReference>
<dbReference type="InterPro" id="IPR002575">
    <property type="entry name" value="Aminoglycoside_PTrfase"/>
</dbReference>
<dbReference type="GO" id="GO:0042601">
    <property type="term" value="C:endospore-forming forespore"/>
    <property type="evidence" value="ECO:0007669"/>
    <property type="project" value="TreeGrafter"/>
</dbReference>
<dbReference type="PANTHER" id="PTHR39179:SF1">
    <property type="entry name" value="SPORE COAT PROTEIN I"/>
    <property type="match status" value="1"/>
</dbReference>
<dbReference type="RefSeq" id="WP_133627636.1">
    <property type="nucleotide sequence ID" value="NZ_SOAZ01000006.1"/>
</dbReference>